<dbReference type="InterPro" id="IPR045875">
    <property type="entry name" value="NTF2"/>
</dbReference>
<dbReference type="InterPro" id="IPR018222">
    <property type="entry name" value="Nuclear_transport_factor_2_euk"/>
</dbReference>
<dbReference type="Pfam" id="PF02136">
    <property type="entry name" value="NTF2"/>
    <property type="match status" value="1"/>
</dbReference>
<dbReference type="GO" id="GO:0005737">
    <property type="term" value="C:cytoplasm"/>
    <property type="evidence" value="ECO:0007669"/>
    <property type="project" value="UniProtKB-SubCell"/>
</dbReference>
<dbReference type="InterPro" id="IPR002075">
    <property type="entry name" value="NTF2_dom"/>
</dbReference>
<dbReference type="EMBL" id="JXNT01000005">
    <property type="protein sequence ID" value="ODM19191.1"/>
    <property type="molecule type" value="Genomic_DNA"/>
</dbReference>
<feature type="domain" description="NTF2" evidence="5">
    <location>
        <begin position="7"/>
        <end position="121"/>
    </location>
</feature>
<dbReference type="STRING" id="573508.A0A1E3BEH2"/>
<dbReference type="PANTHER" id="PTHR12612">
    <property type="entry name" value="NUCLEAR TRANSPORT FACTOR 2"/>
    <property type="match status" value="1"/>
</dbReference>
<dbReference type="OrthoDB" id="6507044at2759"/>
<keyword evidence="4" id="KW-0539">Nucleus</keyword>
<evidence type="ECO:0000256" key="2">
    <source>
        <dbReference type="ARBA" id="ARBA00026247"/>
    </source>
</evidence>
<keyword evidence="1 4" id="KW-0963">Cytoplasm</keyword>
<reference evidence="6 7" key="1">
    <citation type="journal article" date="2016" name="BMC Genomics">
        <title>Comparative genomic and transcriptomic analyses of the Fuzhuan brick tea-fermentation fungus Aspergillus cristatus.</title>
        <authorList>
            <person name="Ge Y."/>
            <person name="Wang Y."/>
            <person name="Liu Y."/>
            <person name="Tan Y."/>
            <person name="Ren X."/>
            <person name="Zhang X."/>
            <person name="Hyde K.D."/>
            <person name="Liu Y."/>
            <person name="Liu Z."/>
        </authorList>
    </citation>
    <scope>NUCLEOTIDE SEQUENCE [LARGE SCALE GENOMIC DNA]</scope>
    <source>
        <strain evidence="6 7">GZAAS20.1005</strain>
    </source>
</reference>
<dbReference type="VEuPathDB" id="FungiDB:SI65_05808"/>
<dbReference type="PROSITE" id="PS50177">
    <property type="entry name" value="NTF2_DOMAIN"/>
    <property type="match status" value="1"/>
</dbReference>
<dbReference type="FunFam" id="3.10.450.50:FF:000005">
    <property type="entry name" value="Nuclear transport factor 2"/>
    <property type="match status" value="1"/>
</dbReference>
<dbReference type="Gene3D" id="3.10.450.50">
    <property type="match status" value="1"/>
</dbReference>
<sequence>MADFRNIAEQFVQFYYNTFDTARPNLAGLYRDQSMLTFETESLQGAQPITQKLTSLPFAKVAHQVSTLDAQPSNEQGGILVMVTGALLIDEEQRPMNYTQTFQLQPDGQGSYFVFNDIFRLVYGA</sequence>
<dbReference type="SUPFAM" id="SSF54427">
    <property type="entry name" value="NTF2-like"/>
    <property type="match status" value="1"/>
</dbReference>
<comment type="caution">
    <text evidence="6">The sequence shown here is derived from an EMBL/GenBank/DDBJ whole genome shotgun (WGS) entry which is preliminary data.</text>
</comment>
<comment type="function">
    <text evidence="4">Has a role in nuclear-cytoplasmic transport of proteins and mRNAs.</text>
</comment>
<keyword evidence="4" id="KW-0653">Protein transport</keyword>
<dbReference type="AlphaFoldDB" id="A0A1E3BEH2"/>
<dbReference type="CDD" id="cd00780">
    <property type="entry name" value="NTF2"/>
    <property type="match status" value="1"/>
</dbReference>
<organism evidence="6 7">
    <name type="scientific">Aspergillus cristatus</name>
    <name type="common">Chinese Fuzhuan brick tea-fermentation fungus</name>
    <name type="synonym">Eurotium cristatum</name>
    <dbReference type="NCBI Taxonomy" id="573508"/>
    <lineage>
        <taxon>Eukaryota</taxon>
        <taxon>Fungi</taxon>
        <taxon>Dikarya</taxon>
        <taxon>Ascomycota</taxon>
        <taxon>Pezizomycotina</taxon>
        <taxon>Eurotiomycetes</taxon>
        <taxon>Eurotiomycetidae</taxon>
        <taxon>Eurotiales</taxon>
        <taxon>Aspergillaceae</taxon>
        <taxon>Aspergillus</taxon>
        <taxon>Aspergillus subgen. Aspergillus</taxon>
    </lineage>
</organism>
<evidence type="ECO:0000259" key="5">
    <source>
        <dbReference type="PROSITE" id="PS50177"/>
    </source>
</evidence>
<name>A0A1E3BEH2_ASPCR</name>
<keyword evidence="4" id="KW-0813">Transport</keyword>
<protein>
    <recommendedName>
        <fullName evidence="2 4">Nuclear transport factor 2</fullName>
        <shortName evidence="4">NTF-2</shortName>
    </recommendedName>
</protein>
<dbReference type="Proteomes" id="UP000094569">
    <property type="component" value="Unassembled WGS sequence"/>
</dbReference>
<evidence type="ECO:0000313" key="6">
    <source>
        <dbReference type="EMBL" id="ODM19191.1"/>
    </source>
</evidence>
<gene>
    <name evidence="6" type="ORF">SI65_05808</name>
</gene>
<evidence type="ECO:0000256" key="3">
    <source>
        <dbReference type="ARBA" id="ARBA00053082"/>
    </source>
</evidence>
<proteinExistence type="predicted"/>
<dbReference type="GO" id="GO:0006606">
    <property type="term" value="P:protein import into nucleus"/>
    <property type="evidence" value="ECO:0007669"/>
    <property type="project" value="UniProtKB-ARBA"/>
</dbReference>
<evidence type="ECO:0000313" key="7">
    <source>
        <dbReference type="Proteomes" id="UP000094569"/>
    </source>
</evidence>
<dbReference type="InterPro" id="IPR032710">
    <property type="entry name" value="NTF2-like_dom_sf"/>
</dbReference>
<keyword evidence="7" id="KW-1185">Reference proteome</keyword>
<comment type="function">
    <text evidence="3">Facilitates protein transport into the nucleus. Could be part of a multicomponent system of cytosolic factors that assemble at the pore complex during nuclear import.</text>
</comment>
<dbReference type="GO" id="GO:0051028">
    <property type="term" value="P:mRNA transport"/>
    <property type="evidence" value="ECO:0007669"/>
    <property type="project" value="UniProtKB-UniRule"/>
</dbReference>
<evidence type="ECO:0000256" key="1">
    <source>
        <dbReference type="ARBA" id="ARBA00022490"/>
    </source>
</evidence>
<comment type="subcellular location">
    <subcellularLocation>
        <location evidence="4">Cytoplasm</location>
    </subcellularLocation>
    <subcellularLocation>
        <location evidence="4">Nucleus</location>
    </subcellularLocation>
</comment>
<dbReference type="GO" id="GO:0005635">
    <property type="term" value="C:nuclear envelope"/>
    <property type="evidence" value="ECO:0007669"/>
    <property type="project" value="UniProtKB-ARBA"/>
</dbReference>
<accession>A0A1E3BEH2</accession>
<evidence type="ECO:0000256" key="4">
    <source>
        <dbReference type="RuleBase" id="RU369002"/>
    </source>
</evidence>